<feature type="transmembrane region" description="Helical" evidence="1">
    <location>
        <begin position="12"/>
        <end position="33"/>
    </location>
</feature>
<dbReference type="PATRIC" id="fig|1280953.3.peg.3630"/>
<evidence type="ECO:0008006" key="4">
    <source>
        <dbReference type="Google" id="ProtNLM"/>
    </source>
</evidence>
<keyword evidence="3" id="KW-1185">Reference proteome</keyword>
<keyword evidence="1" id="KW-0472">Membrane</keyword>
<dbReference type="RefSeq" id="WP_035541190.1">
    <property type="nucleotide sequence ID" value="NZ_ARYL01000043.1"/>
</dbReference>
<feature type="transmembrane region" description="Helical" evidence="1">
    <location>
        <begin position="132"/>
        <end position="152"/>
    </location>
</feature>
<dbReference type="STRING" id="1280953.HOC_18149"/>
<accession>A0A059G311</accession>
<dbReference type="eggNOG" id="ENOG50317EK">
    <property type="taxonomic scope" value="Bacteria"/>
</dbReference>
<reference evidence="2 3" key="1">
    <citation type="journal article" date="2014" name="Antonie Van Leeuwenhoek">
        <title>Hyphomonas beringensis sp. nov. and Hyphomonas chukchiensis sp. nov., isolated from surface seawater of the Bering Sea and Chukchi Sea.</title>
        <authorList>
            <person name="Li C."/>
            <person name="Lai Q."/>
            <person name="Li G."/>
            <person name="Dong C."/>
            <person name="Wang J."/>
            <person name="Liao Y."/>
            <person name="Shao Z."/>
        </authorList>
    </citation>
    <scope>NUCLEOTIDE SEQUENCE [LARGE SCALE GENOMIC DNA]</scope>
    <source>
        <strain evidence="2 3">SCH89</strain>
    </source>
</reference>
<dbReference type="EMBL" id="ARYL01000043">
    <property type="protein sequence ID" value="KDA00925.1"/>
    <property type="molecule type" value="Genomic_DNA"/>
</dbReference>
<dbReference type="AlphaFoldDB" id="A0A059G311"/>
<feature type="transmembrane region" description="Helical" evidence="1">
    <location>
        <begin position="53"/>
        <end position="73"/>
    </location>
</feature>
<keyword evidence="1" id="KW-0812">Transmembrane</keyword>
<evidence type="ECO:0000313" key="3">
    <source>
        <dbReference type="Proteomes" id="UP000024942"/>
    </source>
</evidence>
<comment type="caution">
    <text evidence="2">The sequence shown here is derived from an EMBL/GenBank/DDBJ whole genome shotgun (WGS) entry which is preliminary data.</text>
</comment>
<organism evidence="2 3">
    <name type="scientific">Hyphomonas oceanitis SCH89</name>
    <dbReference type="NCBI Taxonomy" id="1280953"/>
    <lineage>
        <taxon>Bacteria</taxon>
        <taxon>Pseudomonadati</taxon>
        <taxon>Pseudomonadota</taxon>
        <taxon>Alphaproteobacteria</taxon>
        <taxon>Hyphomonadales</taxon>
        <taxon>Hyphomonadaceae</taxon>
        <taxon>Hyphomonas</taxon>
    </lineage>
</organism>
<proteinExistence type="predicted"/>
<gene>
    <name evidence="2" type="ORF">HOC_18149</name>
</gene>
<evidence type="ECO:0000256" key="1">
    <source>
        <dbReference type="SAM" id="Phobius"/>
    </source>
</evidence>
<protein>
    <recommendedName>
        <fullName evidence="4">Integral membrane protein</fullName>
    </recommendedName>
</protein>
<feature type="transmembrane region" description="Helical" evidence="1">
    <location>
        <begin position="85"/>
        <end position="106"/>
    </location>
</feature>
<evidence type="ECO:0000313" key="2">
    <source>
        <dbReference type="EMBL" id="KDA00925.1"/>
    </source>
</evidence>
<dbReference type="OrthoDB" id="7356530at2"/>
<name>A0A059G311_9PROT</name>
<dbReference type="Proteomes" id="UP000024942">
    <property type="component" value="Unassembled WGS sequence"/>
</dbReference>
<sequence>MLDMSIARALHVLAIVHWIGGVSFVTLVLLPGIRKFVAPTDQADLFSRVESAFSWQAKLSVTLAGLTGFYMTHSLAAWGRFLDPGFWWMHAMVTIWLIFSLVLFVFEPLFLHNWFEAAVAVDPVRTLNRVQIGHYILLIVSAVTIGAALLGAHGTL</sequence>
<keyword evidence="1" id="KW-1133">Transmembrane helix</keyword>